<evidence type="ECO:0000259" key="3">
    <source>
        <dbReference type="Pfam" id="PF16344"/>
    </source>
</evidence>
<dbReference type="PIRSF" id="PIRSF018266">
    <property type="entry name" value="FecR"/>
    <property type="match status" value="1"/>
</dbReference>
<dbReference type="Pfam" id="PF16344">
    <property type="entry name" value="FecR_C"/>
    <property type="match status" value="1"/>
</dbReference>
<evidence type="ECO:0000313" key="4">
    <source>
        <dbReference type="EMBL" id="BBE18427.1"/>
    </source>
</evidence>
<keyword evidence="5" id="KW-1185">Reference proteome</keyword>
<feature type="transmembrane region" description="Helical" evidence="1">
    <location>
        <begin position="87"/>
        <end position="107"/>
    </location>
</feature>
<dbReference type="GO" id="GO:0016989">
    <property type="term" value="F:sigma factor antagonist activity"/>
    <property type="evidence" value="ECO:0007669"/>
    <property type="project" value="TreeGrafter"/>
</dbReference>
<accession>A0A5K7SAF3</accession>
<dbReference type="Gene3D" id="2.60.120.1440">
    <property type="match status" value="1"/>
</dbReference>
<dbReference type="InterPro" id="IPR032508">
    <property type="entry name" value="FecR_C"/>
</dbReference>
<dbReference type="Proteomes" id="UP001193389">
    <property type="component" value="Chromosome"/>
</dbReference>
<dbReference type="PANTHER" id="PTHR30273:SF2">
    <property type="entry name" value="PROTEIN FECR"/>
    <property type="match status" value="1"/>
</dbReference>
<dbReference type="RefSeq" id="WP_318346765.1">
    <property type="nucleotide sequence ID" value="NZ_AP018694.1"/>
</dbReference>
<keyword evidence="1" id="KW-1133">Transmembrane helix</keyword>
<reference evidence="4" key="1">
    <citation type="journal article" date="2020" name="Int. J. Syst. Evol. Microbiol.">
        <title>Aquipluma nitroreducens gen. nov. sp. nov., a novel facultatively anaerobic bacterium isolated from a freshwater lake.</title>
        <authorList>
            <person name="Watanabe M."/>
            <person name="Kojima H."/>
            <person name="Fukui M."/>
        </authorList>
    </citation>
    <scope>NUCLEOTIDE SEQUENCE</scope>
    <source>
        <strain evidence="4">MeG22</strain>
    </source>
</reference>
<feature type="domain" description="FecR protein" evidence="2">
    <location>
        <begin position="120"/>
        <end position="214"/>
    </location>
</feature>
<sequence>MEEQFPLGEHLVDHLLNEEQSSAADSLLNEWQKSNPENMNEFGKYQKIWNATADVLTLQKFDSERAWNHVDSTLETLKTRTRRLKNIVLVVSGMAASLLIFLSLSFYTDLFSTSGATLSMRTTYGSRSEVVLPDGSIVKLNAGSNLDYHYDKINQTRKVDFSGEAFFEVAKSKKPFVIETSDGLKVKVLGTKFNLSTYPEDRMAQTSLFEGKVELSQKGSPSLILEPGQMAILDKKLNEIKYTEGEISHTTSWMQNKLYMENMSLHEVCTKLERWYDVRITLVSSDLGEKIHYTGVLKEQTVLDVLNALCHLSSISYKLNGKEITISGK</sequence>
<keyword evidence="1" id="KW-0812">Transmembrane</keyword>
<evidence type="ECO:0000256" key="1">
    <source>
        <dbReference type="SAM" id="Phobius"/>
    </source>
</evidence>
<dbReference type="InterPro" id="IPR006860">
    <property type="entry name" value="FecR"/>
</dbReference>
<dbReference type="Gene3D" id="3.55.50.30">
    <property type="match status" value="1"/>
</dbReference>
<proteinExistence type="predicted"/>
<gene>
    <name evidence="4" type="ORF">AQPE_2589</name>
</gene>
<evidence type="ECO:0000313" key="5">
    <source>
        <dbReference type="Proteomes" id="UP001193389"/>
    </source>
</evidence>
<dbReference type="PANTHER" id="PTHR30273">
    <property type="entry name" value="PERIPLASMIC SIGNAL SENSOR AND SIGMA FACTOR ACTIVATOR FECR-RELATED"/>
    <property type="match status" value="1"/>
</dbReference>
<keyword evidence="1" id="KW-0472">Membrane</keyword>
<organism evidence="4 5">
    <name type="scientific">Aquipluma nitroreducens</name>
    <dbReference type="NCBI Taxonomy" id="2010828"/>
    <lineage>
        <taxon>Bacteria</taxon>
        <taxon>Pseudomonadati</taxon>
        <taxon>Bacteroidota</taxon>
        <taxon>Bacteroidia</taxon>
        <taxon>Marinilabiliales</taxon>
        <taxon>Prolixibacteraceae</taxon>
        <taxon>Aquipluma</taxon>
    </lineage>
</organism>
<name>A0A5K7SAF3_9BACT</name>
<dbReference type="EMBL" id="AP018694">
    <property type="protein sequence ID" value="BBE18427.1"/>
    <property type="molecule type" value="Genomic_DNA"/>
</dbReference>
<dbReference type="KEGG" id="anf:AQPE_2589"/>
<dbReference type="AlphaFoldDB" id="A0A5K7SAF3"/>
<feature type="domain" description="Protein FecR C-terminal" evidence="3">
    <location>
        <begin position="257"/>
        <end position="326"/>
    </location>
</feature>
<evidence type="ECO:0000259" key="2">
    <source>
        <dbReference type="Pfam" id="PF04773"/>
    </source>
</evidence>
<dbReference type="InterPro" id="IPR012373">
    <property type="entry name" value="Ferrdict_sens_TM"/>
</dbReference>
<protein>
    <submittedName>
        <fullName evidence="4">Anti-sigma factor</fullName>
    </submittedName>
</protein>
<dbReference type="Pfam" id="PF04773">
    <property type="entry name" value="FecR"/>
    <property type="match status" value="1"/>
</dbReference>